<evidence type="ECO:0000313" key="1">
    <source>
        <dbReference type="EMBL" id="KAI7961275.1"/>
    </source>
</evidence>
<name>A0ACC0EUG7_9BASI</name>
<reference evidence="1 2" key="3">
    <citation type="journal article" date="2022" name="Microbiol. Spectr.">
        <title>Folding features and dynamics of 3D genome architecture in plant fungal pathogens.</title>
        <authorList>
            <person name="Xia C."/>
        </authorList>
    </citation>
    <scope>NUCLEOTIDE SEQUENCE [LARGE SCALE GENOMIC DNA]</scope>
    <source>
        <strain evidence="1 2">93-210</strain>
    </source>
</reference>
<reference evidence="2" key="2">
    <citation type="journal article" date="2018" name="Mol. Plant Microbe Interact.">
        <title>Genome sequence resources for the wheat stripe rust pathogen (Puccinia striiformis f. sp. tritici) and the barley stripe rust pathogen (Puccinia striiformis f. sp. hordei).</title>
        <authorList>
            <person name="Xia C."/>
            <person name="Wang M."/>
            <person name="Yin C."/>
            <person name="Cornejo O.E."/>
            <person name="Hulbert S.H."/>
            <person name="Chen X."/>
        </authorList>
    </citation>
    <scope>NUCLEOTIDE SEQUENCE [LARGE SCALE GENOMIC DNA]</scope>
    <source>
        <strain evidence="2">93-210</strain>
    </source>
</reference>
<reference evidence="2" key="1">
    <citation type="journal article" date="2018" name="BMC Genomics">
        <title>Genomic insights into host adaptation between the wheat stripe rust pathogen (Puccinia striiformis f. sp. tritici) and the barley stripe rust pathogen (Puccinia striiformis f. sp. hordei).</title>
        <authorList>
            <person name="Xia C."/>
            <person name="Wang M."/>
            <person name="Yin C."/>
            <person name="Cornejo O.E."/>
            <person name="Hulbert S.H."/>
            <person name="Chen X."/>
        </authorList>
    </citation>
    <scope>NUCLEOTIDE SEQUENCE [LARGE SCALE GENOMIC DNA]</scope>
    <source>
        <strain evidence="2">93-210</strain>
    </source>
</reference>
<comment type="caution">
    <text evidence="1">The sequence shown here is derived from an EMBL/GenBank/DDBJ whole genome shotgun (WGS) entry which is preliminary data.</text>
</comment>
<sequence>MASEAETHDEQDSVADRHLDDHMPSLLPEELLCVRRAIEQTSLPSWVDRLPLQLGAASAGSLKAAEWGILYAVFYPLVLLPLWNLCDANEDRKVLSENLVKLVHIVHMLSHRMMTNDNVSSISEAIQQYRKHTLANWPNVKSKPNIHLLQHFPGVIERFGPPASFAAWAQERLNGLLGKAKTNNHAGTLSKTLFRRWIQRATLKHLSGLTDRNIDEGSQGRKPTNSPTPLQADLYDEWLDHLNTYPPYSSTKWVRDAPEVEPADSTIIKPMAMLQTCFKDSQKKNYTVETGHAGNSYNHFTLGGKDLFGSIQALFATEQIPNAIFAQVALFLDVDQKGSPINPYRELSSLHYQLLARPKIPKTIVICIKHVIGHIAVLSNVSGVFGIDTETVSVAIVHHLGVTRA</sequence>
<evidence type="ECO:0000313" key="2">
    <source>
        <dbReference type="Proteomes" id="UP001060170"/>
    </source>
</evidence>
<organism evidence="1 2">
    <name type="scientific">Puccinia striiformis f. sp. tritici</name>
    <dbReference type="NCBI Taxonomy" id="168172"/>
    <lineage>
        <taxon>Eukaryota</taxon>
        <taxon>Fungi</taxon>
        <taxon>Dikarya</taxon>
        <taxon>Basidiomycota</taxon>
        <taxon>Pucciniomycotina</taxon>
        <taxon>Pucciniomycetes</taxon>
        <taxon>Pucciniales</taxon>
        <taxon>Pucciniaceae</taxon>
        <taxon>Puccinia</taxon>
    </lineage>
</organism>
<proteinExistence type="predicted"/>
<protein>
    <submittedName>
        <fullName evidence="1">Uncharacterized protein</fullName>
    </submittedName>
</protein>
<keyword evidence="2" id="KW-1185">Reference proteome</keyword>
<gene>
    <name evidence="1" type="ORF">MJO28_001764</name>
</gene>
<dbReference type="Proteomes" id="UP001060170">
    <property type="component" value="Chromosome 2"/>
</dbReference>
<dbReference type="EMBL" id="CM045866">
    <property type="protein sequence ID" value="KAI7961275.1"/>
    <property type="molecule type" value="Genomic_DNA"/>
</dbReference>
<accession>A0ACC0EUG7</accession>